<proteinExistence type="predicted"/>
<dbReference type="AlphaFoldDB" id="A0A0P1BKP8"/>
<keyword evidence="2" id="KW-1185">Reference proteome</keyword>
<accession>A0A0P1BKP8</accession>
<protein>
    <submittedName>
        <fullName evidence="1">Uncharacterized protein</fullName>
    </submittedName>
</protein>
<name>A0A0P1BKP8_9BASI</name>
<reference evidence="1 2" key="1">
    <citation type="submission" date="2014-09" db="EMBL/GenBank/DDBJ databases">
        <authorList>
            <person name="Magalhaes I.L.F."/>
            <person name="Oliveira U."/>
            <person name="Santos F.R."/>
            <person name="Vidigal T.H.D.A."/>
            <person name="Brescovit A.D."/>
            <person name="Santos A.J."/>
        </authorList>
    </citation>
    <scope>NUCLEOTIDE SEQUENCE [LARGE SCALE GENOMIC DNA]</scope>
</reference>
<sequence length="74" mass="7822">MSIVASDRKPALVEGLPHIVTSTTSQHLSGLDACASFVFRGSSGAFLARPVQSAHCRTALSHFEWAGSMTSSRC</sequence>
<evidence type="ECO:0000313" key="2">
    <source>
        <dbReference type="Proteomes" id="UP000054845"/>
    </source>
</evidence>
<organism evidence="1 2">
    <name type="scientific">Ceraceosorus bombacis</name>
    <dbReference type="NCBI Taxonomy" id="401625"/>
    <lineage>
        <taxon>Eukaryota</taxon>
        <taxon>Fungi</taxon>
        <taxon>Dikarya</taxon>
        <taxon>Basidiomycota</taxon>
        <taxon>Ustilaginomycotina</taxon>
        <taxon>Exobasidiomycetes</taxon>
        <taxon>Ceraceosorales</taxon>
        <taxon>Ceraceosoraceae</taxon>
        <taxon>Ceraceosorus</taxon>
    </lineage>
</organism>
<dbReference type="Proteomes" id="UP000054845">
    <property type="component" value="Unassembled WGS sequence"/>
</dbReference>
<evidence type="ECO:0000313" key="1">
    <source>
        <dbReference type="EMBL" id="CEH16927.1"/>
    </source>
</evidence>
<dbReference type="EMBL" id="CCYA01000253">
    <property type="protein sequence ID" value="CEH16927.1"/>
    <property type="molecule type" value="Genomic_DNA"/>
</dbReference>